<organism evidence="1">
    <name type="scientific">Arundo donax</name>
    <name type="common">Giant reed</name>
    <name type="synonym">Donax arundinaceus</name>
    <dbReference type="NCBI Taxonomy" id="35708"/>
    <lineage>
        <taxon>Eukaryota</taxon>
        <taxon>Viridiplantae</taxon>
        <taxon>Streptophyta</taxon>
        <taxon>Embryophyta</taxon>
        <taxon>Tracheophyta</taxon>
        <taxon>Spermatophyta</taxon>
        <taxon>Magnoliopsida</taxon>
        <taxon>Liliopsida</taxon>
        <taxon>Poales</taxon>
        <taxon>Poaceae</taxon>
        <taxon>PACMAD clade</taxon>
        <taxon>Arundinoideae</taxon>
        <taxon>Arundineae</taxon>
        <taxon>Arundo</taxon>
    </lineage>
</organism>
<dbReference type="EMBL" id="GBRH01184483">
    <property type="protein sequence ID" value="JAE13413.1"/>
    <property type="molecule type" value="Transcribed_RNA"/>
</dbReference>
<proteinExistence type="predicted"/>
<dbReference type="AlphaFoldDB" id="A0A0A9FYG6"/>
<reference evidence="1" key="1">
    <citation type="submission" date="2014-09" db="EMBL/GenBank/DDBJ databases">
        <authorList>
            <person name="Magalhaes I.L.F."/>
            <person name="Oliveira U."/>
            <person name="Santos F.R."/>
            <person name="Vidigal T.H.D.A."/>
            <person name="Brescovit A.D."/>
            <person name="Santos A.J."/>
        </authorList>
    </citation>
    <scope>NUCLEOTIDE SEQUENCE</scope>
    <source>
        <tissue evidence="1">Shoot tissue taken approximately 20 cm above the soil surface</tissue>
    </source>
</reference>
<evidence type="ECO:0000313" key="1">
    <source>
        <dbReference type="EMBL" id="JAE13413.1"/>
    </source>
</evidence>
<accession>A0A0A9FYG6</accession>
<sequence>MCTTPYCNFYSVCINYLIQLRKTVYISQTSVH</sequence>
<protein>
    <submittedName>
        <fullName evidence="1">Uncharacterized protein</fullName>
    </submittedName>
</protein>
<name>A0A0A9FYG6_ARUDO</name>
<reference evidence="1" key="2">
    <citation type="journal article" date="2015" name="Data Brief">
        <title>Shoot transcriptome of the giant reed, Arundo donax.</title>
        <authorList>
            <person name="Barrero R.A."/>
            <person name="Guerrero F.D."/>
            <person name="Moolhuijzen P."/>
            <person name="Goolsby J.A."/>
            <person name="Tidwell J."/>
            <person name="Bellgard S.E."/>
            <person name="Bellgard M.I."/>
        </authorList>
    </citation>
    <scope>NUCLEOTIDE SEQUENCE</scope>
    <source>
        <tissue evidence="1">Shoot tissue taken approximately 20 cm above the soil surface</tissue>
    </source>
</reference>